<name>A0A2N3KJ40_9PROT</name>
<dbReference type="Proteomes" id="UP000233597">
    <property type="component" value="Unassembled WGS sequence"/>
</dbReference>
<dbReference type="RefSeq" id="WP_101270099.1">
    <property type="nucleotide sequence ID" value="NZ_NWTK01000016.1"/>
</dbReference>
<accession>A0A2N3KJ40</accession>
<organism evidence="1 2">
    <name type="scientific">Thalassospira marina</name>
    <dbReference type="NCBI Taxonomy" id="2048283"/>
    <lineage>
        <taxon>Bacteria</taxon>
        <taxon>Pseudomonadati</taxon>
        <taxon>Pseudomonadota</taxon>
        <taxon>Alphaproteobacteria</taxon>
        <taxon>Rhodospirillales</taxon>
        <taxon>Thalassospiraceae</taxon>
        <taxon>Thalassospira</taxon>
    </lineage>
</organism>
<comment type="caution">
    <text evidence="1">The sequence shown here is derived from an EMBL/GenBank/DDBJ whole genome shotgun (WGS) entry which is preliminary data.</text>
</comment>
<dbReference type="OrthoDB" id="7353824at2"/>
<proteinExistence type="predicted"/>
<evidence type="ECO:0000313" key="2">
    <source>
        <dbReference type="Proteomes" id="UP000233597"/>
    </source>
</evidence>
<sequence>MLYSGPVHPRRGVDDFLFPTQSDDGQRPAHIGSVAQYAAALAVVDLSSCERDMLRAHLYAPDHIITGMELAGAAGHFGPRIGHKKYGRVGRKIAQAAGLPHCQADVSDYLAAIFTLAEGTQMESEDWRWVLHPSLAHALRQCGYA</sequence>
<gene>
    <name evidence="1" type="ORF">COO20_20875</name>
</gene>
<dbReference type="EMBL" id="NWTK01000016">
    <property type="protein sequence ID" value="PKR50597.1"/>
    <property type="molecule type" value="Genomic_DNA"/>
</dbReference>
<dbReference type="AlphaFoldDB" id="A0A2N3KJ40"/>
<protein>
    <submittedName>
        <fullName evidence="1">Uncharacterized protein</fullName>
    </submittedName>
</protein>
<reference evidence="1 2" key="1">
    <citation type="submission" date="2017-09" db="EMBL/GenBank/DDBJ databases">
        <title>Biodiversity and function of Thalassospira species in the particle-attached aromatic-hydrocarbon-degrading consortia from the surface seawater of the South China Sea.</title>
        <authorList>
            <person name="Dong C."/>
            <person name="Liu R."/>
            <person name="Shao Z."/>
        </authorList>
    </citation>
    <scope>NUCLEOTIDE SEQUENCE [LARGE SCALE GENOMIC DNA]</scope>
    <source>
        <strain evidence="1 2">CSC1P2</strain>
    </source>
</reference>
<evidence type="ECO:0000313" key="1">
    <source>
        <dbReference type="EMBL" id="PKR50597.1"/>
    </source>
</evidence>